<dbReference type="GO" id="GO:0017056">
    <property type="term" value="F:structural constituent of nuclear pore"/>
    <property type="evidence" value="ECO:0007669"/>
    <property type="project" value="InterPro"/>
</dbReference>
<dbReference type="GO" id="GO:0044613">
    <property type="term" value="C:nuclear pore central transport channel"/>
    <property type="evidence" value="ECO:0007669"/>
    <property type="project" value="TreeGrafter"/>
</dbReference>
<evidence type="ECO:0000313" key="2">
    <source>
        <dbReference type="WBParaSite" id="PSAMB.scaffold7478size7586.g30116.t1"/>
    </source>
</evidence>
<dbReference type="GO" id="GO:0006405">
    <property type="term" value="P:RNA export from nucleus"/>
    <property type="evidence" value="ECO:0007669"/>
    <property type="project" value="TreeGrafter"/>
</dbReference>
<dbReference type="GO" id="GO:0006606">
    <property type="term" value="P:protein import into nucleus"/>
    <property type="evidence" value="ECO:0007669"/>
    <property type="project" value="TreeGrafter"/>
</dbReference>
<name>A0A914XA59_9BILA</name>
<keyword evidence="1" id="KW-1185">Reference proteome</keyword>
<accession>A0A914XA59</accession>
<dbReference type="PANTHER" id="PTHR12084">
    <property type="entry name" value="NUCLEAR PORE GLYCOPROTEIN P62-RELATED"/>
    <property type="match status" value="1"/>
</dbReference>
<evidence type="ECO:0000313" key="1">
    <source>
        <dbReference type="Proteomes" id="UP000887566"/>
    </source>
</evidence>
<dbReference type="PANTHER" id="PTHR12084:SF0">
    <property type="entry name" value="NUCLEAR PORE GLYCOPROTEIN P62"/>
    <property type="match status" value="1"/>
</dbReference>
<dbReference type="Gene3D" id="1.20.5.170">
    <property type="match status" value="1"/>
</dbReference>
<dbReference type="InterPro" id="IPR026010">
    <property type="entry name" value="NSP1/NUP62"/>
</dbReference>
<dbReference type="GO" id="GO:0005543">
    <property type="term" value="F:phospholipid binding"/>
    <property type="evidence" value="ECO:0007669"/>
    <property type="project" value="TreeGrafter"/>
</dbReference>
<reference evidence="2" key="1">
    <citation type="submission" date="2022-11" db="UniProtKB">
        <authorList>
            <consortium name="WormBaseParasite"/>
        </authorList>
    </citation>
    <scope>IDENTIFICATION</scope>
</reference>
<dbReference type="WBParaSite" id="PSAMB.scaffold7478size7586.g30116.t1">
    <property type="protein sequence ID" value="PSAMB.scaffold7478size7586.g30116.t1"/>
    <property type="gene ID" value="PSAMB.scaffold7478size7586.g30116"/>
</dbReference>
<dbReference type="AlphaFoldDB" id="A0A914XA59"/>
<organism evidence="1 2">
    <name type="scientific">Plectus sambesii</name>
    <dbReference type="NCBI Taxonomy" id="2011161"/>
    <lineage>
        <taxon>Eukaryota</taxon>
        <taxon>Metazoa</taxon>
        <taxon>Ecdysozoa</taxon>
        <taxon>Nematoda</taxon>
        <taxon>Chromadorea</taxon>
        <taxon>Plectida</taxon>
        <taxon>Plectina</taxon>
        <taxon>Plectoidea</taxon>
        <taxon>Plectidae</taxon>
        <taxon>Plectus</taxon>
    </lineage>
</organism>
<protein>
    <submittedName>
        <fullName evidence="2">Uncharacterized protein</fullName>
    </submittedName>
</protein>
<sequence>MTTTTNDELELELLDPAAVATIVALCEDVNAVESNMERANHDLDFVAQQQQELGDIIAQMETALGVDDWSNGTAIGSMTTTHSDLQREMIMNLQTAVDGQTKQIGQDLAQLVEQVNAVRGGTAGGDDGDVMQQIALILSKQMDTLTWVDQHTGALEAKLNDVKAELNRRRRTDHSGIIRYG</sequence>
<dbReference type="Proteomes" id="UP000887566">
    <property type="component" value="Unplaced"/>
</dbReference>
<proteinExistence type="predicted"/>